<evidence type="ECO:0000256" key="1">
    <source>
        <dbReference type="SAM" id="Phobius"/>
    </source>
</evidence>
<feature type="transmembrane region" description="Helical" evidence="1">
    <location>
        <begin position="107"/>
        <end position="124"/>
    </location>
</feature>
<evidence type="ECO:0000313" key="2">
    <source>
        <dbReference type="EMBL" id="NKY97899.1"/>
    </source>
</evidence>
<keyword evidence="1" id="KW-0472">Membrane</keyword>
<keyword evidence="1" id="KW-0812">Transmembrane</keyword>
<feature type="transmembrane region" description="Helical" evidence="1">
    <location>
        <begin position="207"/>
        <end position="227"/>
    </location>
</feature>
<organism evidence="2 3">
    <name type="scientific">Nocardiopsis alborubida</name>
    <dbReference type="NCBI Taxonomy" id="146802"/>
    <lineage>
        <taxon>Bacteria</taxon>
        <taxon>Bacillati</taxon>
        <taxon>Actinomycetota</taxon>
        <taxon>Actinomycetes</taxon>
        <taxon>Streptosporangiales</taxon>
        <taxon>Nocardiopsidaceae</taxon>
        <taxon>Nocardiopsis</taxon>
    </lineage>
</organism>
<sequence>MTPPPRTTPGTPHAASGPGRVLPAERADVFPGRWVGGAAMVLGPLLMLAGALLRVRFDFFFPGQLAAYERHPGLMTTAYALFAVGNLLLWPAVAVLAARVGARGPGWGLWGGLLAMSGLFARTFHAGADHMAFRLVGAEGAATATRIVSDTYGAFQALSVLNLAVLSGWVVLALGAWRTRVLGPVRAFALALTAALPLGVLKGTTPWSLVALAGLAVALLPLGLALLREGPRPRRSAVALWVLVTLGALGLMFAFGQAG</sequence>
<evidence type="ECO:0000313" key="3">
    <source>
        <dbReference type="Proteomes" id="UP000553209"/>
    </source>
</evidence>
<keyword evidence="1" id="KW-1133">Transmembrane helix</keyword>
<feature type="transmembrane region" description="Helical" evidence="1">
    <location>
        <begin position="181"/>
        <end position="201"/>
    </location>
</feature>
<protein>
    <submittedName>
        <fullName evidence="2">Uncharacterized protein</fullName>
    </submittedName>
</protein>
<dbReference type="Proteomes" id="UP000553209">
    <property type="component" value="Unassembled WGS sequence"/>
</dbReference>
<gene>
    <name evidence="2" type="ORF">HGB44_09550</name>
</gene>
<dbReference type="AlphaFoldDB" id="A0A7X6RPN8"/>
<feature type="transmembrane region" description="Helical" evidence="1">
    <location>
        <begin position="34"/>
        <end position="57"/>
    </location>
</feature>
<feature type="transmembrane region" description="Helical" evidence="1">
    <location>
        <begin position="239"/>
        <end position="258"/>
    </location>
</feature>
<name>A0A7X6RPN8_9ACTN</name>
<reference evidence="2 3" key="1">
    <citation type="submission" date="2020-04" db="EMBL/GenBank/DDBJ databases">
        <title>MicrobeNet Type strains.</title>
        <authorList>
            <person name="Nicholson A.C."/>
        </authorList>
    </citation>
    <scope>NUCLEOTIDE SEQUENCE [LARGE SCALE GENOMIC DNA]</scope>
    <source>
        <strain evidence="2 3">ATCC 23612</strain>
    </source>
</reference>
<proteinExistence type="predicted"/>
<keyword evidence="3" id="KW-1185">Reference proteome</keyword>
<comment type="caution">
    <text evidence="2">The sequence shown here is derived from an EMBL/GenBank/DDBJ whole genome shotgun (WGS) entry which is preliminary data.</text>
</comment>
<dbReference type="EMBL" id="JAAXPG010000007">
    <property type="protein sequence ID" value="NKY97899.1"/>
    <property type="molecule type" value="Genomic_DNA"/>
</dbReference>
<feature type="transmembrane region" description="Helical" evidence="1">
    <location>
        <begin position="154"/>
        <end position="174"/>
    </location>
</feature>
<accession>A0A7X6RPN8</accession>
<feature type="transmembrane region" description="Helical" evidence="1">
    <location>
        <begin position="78"/>
        <end position="101"/>
    </location>
</feature>
<dbReference type="RefSeq" id="WP_061079779.1">
    <property type="nucleotide sequence ID" value="NZ_JAAXPG010000007.1"/>
</dbReference>